<accession>A0A6C2UJY7</accession>
<keyword evidence="3" id="KW-0902">Two-component regulatory system</keyword>
<organism evidence="5 6">
    <name type="scientific">Pontiella sulfatireligans</name>
    <dbReference type="NCBI Taxonomy" id="2750658"/>
    <lineage>
        <taxon>Bacteria</taxon>
        <taxon>Pseudomonadati</taxon>
        <taxon>Kiritimatiellota</taxon>
        <taxon>Kiritimatiellia</taxon>
        <taxon>Kiritimatiellales</taxon>
        <taxon>Pontiellaceae</taxon>
        <taxon>Pontiella</taxon>
    </lineage>
</organism>
<proteinExistence type="predicted"/>
<keyword evidence="4" id="KW-0472">Membrane</keyword>
<evidence type="ECO:0000313" key="6">
    <source>
        <dbReference type="Proteomes" id="UP000346198"/>
    </source>
</evidence>
<reference evidence="5 6" key="1">
    <citation type="submission" date="2019-04" db="EMBL/GenBank/DDBJ databases">
        <authorList>
            <person name="Van Vliet M D."/>
        </authorList>
    </citation>
    <scope>NUCLEOTIDE SEQUENCE [LARGE SCALE GENOMIC DNA]</scope>
    <source>
        <strain evidence="5 6">F21</strain>
    </source>
</reference>
<dbReference type="SUPFAM" id="SSF55874">
    <property type="entry name" value="ATPase domain of HSP90 chaperone/DNA topoisomerase II/histidine kinase"/>
    <property type="match status" value="1"/>
</dbReference>
<dbReference type="GO" id="GO:0000160">
    <property type="term" value="P:phosphorelay signal transduction system"/>
    <property type="evidence" value="ECO:0007669"/>
    <property type="project" value="UniProtKB-KW"/>
</dbReference>
<dbReference type="InterPro" id="IPR050482">
    <property type="entry name" value="Sensor_HK_TwoCompSys"/>
</dbReference>
<protein>
    <submittedName>
        <fullName evidence="5">Uncharacterized protein</fullName>
    </submittedName>
</protein>
<keyword evidence="4" id="KW-0812">Transmembrane</keyword>
<dbReference type="RefSeq" id="WP_168433155.1">
    <property type="nucleotide sequence ID" value="NZ_CAAHFH010000001.1"/>
</dbReference>
<sequence>MLLLLAGLLPATAAPVGETLNALSLPALEQRRGAIEAELGDLASYSLRSGVGPIGYRSAAHIDEFNSEWVEIDFGAAYPLDEVILVPVIRRDSKTGFQADGFPKQFRLIAGTADDRKGQVIAEYANEQNFLPRIAPLSIPCNGITASWIRIEAEHLTPRAFDEKYVFQLSEILAFSGQENVAMHREVQAKSNRRDGLAWNTQFVVNGFVPYLMNAATGEKSVAFISQMTSNALPALTIDLGENHPVSRLHLHAVDPSDVLPQAFSSDFGIPHEMRLEGASQPDFSDAETLLNLHFETIYDMAPVMMWAFPETTNRYLRLNITAPAADPRYGPLSPRFGFAEIELFSNGRNIALGKPTSAMKIVENPHRPLSLLTDGRNMYGTILSVRDWMNQLVRRHDLETERPLVAAELNRRYAYQQTKLQLMGWLAVLLVGAIGFTMLIDWNLRMRQVAKLRERFAADLHDELGANIHTIGLLSDAAKKAHDSSDEWNMLHQRIRQLTERTGTAIRHFSNIINADGLYQGLVEDMQRAAQRITANLEHTISIEGEQYIEQLKARTRIDLFLFYKESLINICRHSNATYFNTTLAATPRGEIVLTVSDNGKGLSGANIPSSLKRRARLLKAKLTIKEIPDGGTCITLRLRRRLTRNLKPETRNLKSS</sequence>
<dbReference type="Gene3D" id="3.30.565.10">
    <property type="entry name" value="Histidine kinase-like ATPase, C-terminal domain"/>
    <property type="match status" value="1"/>
</dbReference>
<gene>
    <name evidence="5" type="ORF">SCARR_01806</name>
</gene>
<keyword evidence="4" id="KW-1133">Transmembrane helix</keyword>
<evidence type="ECO:0000256" key="1">
    <source>
        <dbReference type="ARBA" id="ARBA00022679"/>
    </source>
</evidence>
<keyword evidence="1" id="KW-0808">Transferase</keyword>
<evidence type="ECO:0000256" key="4">
    <source>
        <dbReference type="SAM" id="Phobius"/>
    </source>
</evidence>
<dbReference type="AlphaFoldDB" id="A0A6C2UJY7"/>
<dbReference type="Gene3D" id="1.20.5.1930">
    <property type="match status" value="1"/>
</dbReference>
<dbReference type="InterPro" id="IPR036890">
    <property type="entry name" value="HATPase_C_sf"/>
</dbReference>
<keyword evidence="2" id="KW-0418">Kinase</keyword>
<evidence type="ECO:0000256" key="3">
    <source>
        <dbReference type="ARBA" id="ARBA00023012"/>
    </source>
</evidence>
<dbReference type="GO" id="GO:0016301">
    <property type="term" value="F:kinase activity"/>
    <property type="evidence" value="ECO:0007669"/>
    <property type="project" value="UniProtKB-KW"/>
</dbReference>
<dbReference type="Proteomes" id="UP000346198">
    <property type="component" value="Unassembled WGS sequence"/>
</dbReference>
<name>A0A6C2UJY7_9BACT</name>
<evidence type="ECO:0000313" key="5">
    <source>
        <dbReference type="EMBL" id="VGO19747.1"/>
    </source>
</evidence>
<keyword evidence="6" id="KW-1185">Reference proteome</keyword>
<dbReference type="PANTHER" id="PTHR24421">
    <property type="entry name" value="NITRATE/NITRITE SENSOR PROTEIN NARX-RELATED"/>
    <property type="match status" value="1"/>
</dbReference>
<dbReference type="EMBL" id="CAAHFH010000001">
    <property type="protein sequence ID" value="VGO19747.1"/>
    <property type="molecule type" value="Genomic_DNA"/>
</dbReference>
<evidence type="ECO:0000256" key="2">
    <source>
        <dbReference type="ARBA" id="ARBA00022777"/>
    </source>
</evidence>
<feature type="transmembrane region" description="Helical" evidence="4">
    <location>
        <begin position="423"/>
        <end position="445"/>
    </location>
</feature>